<dbReference type="SUPFAM" id="SSF53474">
    <property type="entry name" value="alpha/beta-Hydrolases"/>
    <property type="match status" value="1"/>
</dbReference>
<organism evidence="5 6">
    <name type="scientific">Septoria linicola</name>
    <dbReference type="NCBI Taxonomy" id="215465"/>
    <lineage>
        <taxon>Eukaryota</taxon>
        <taxon>Fungi</taxon>
        <taxon>Dikarya</taxon>
        <taxon>Ascomycota</taxon>
        <taxon>Pezizomycotina</taxon>
        <taxon>Dothideomycetes</taxon>
        <taxon>Dothideomycetidae</taxon>
        <taxon>Mycosphaerellales</taxon>
        <taxon>Mycosphaerellaceae</taxon>
        <taxon>Septoria</taxon>
    </lineage>
</organism>
<proteinExistence type="inferred from homology"/>
<reference evidence="5" key="1">
    <citation type="submission" date="2022-06" db="EMBL/GenBank/DDBJ databases">
        <title>Complete genome sequences of two strains of the flax pathogen Septoria linicola.</title>
        <authorList>
            <person name="Lapalu N."/>
            <person name="Simon A."/>
            <person name="Demenou B."/>
            <person name="Paumier D."/>
            <person name="Guillot M.-P."/>
            <person name="Gout L."/>
            <person name="Valade R."/>
        </authorList>
    </citation>
    <scope>NUCLEOTIDE SEQUENCE</scope>
    <source>
        <strain evidence="5">SE15195</strain>
    </source>
</reference>
<accession>A0A9Q9EPL8</accession>
<dbReference type="PANTHER" id="PTHR43142:SF3">
    <property type="entry name" value="PUTATIVE (AFU_ORTHOLOGUE AFUA_3G09070)-RELATED"/>
    <property type="match status" value="1"/>
</dbReference>
<dbReference type="Proteomes" id="UP001056384">
    <property type="component" value="Chromosome 10"/>
</dbReference>
<feature type="signal peptide" evidence="3">
    <location>
        <begin position="1"/>
        <end position="20"/>
    </location>
</feature>
<protein>
    <submittedName>
        <fullName evidence="5">Carboxylesterase, type B, carboxylesterase type B, active, alpha/Beta hydrolase</fullName>
    </submittedName>
</protein>
<keyword evidence="6" id="KW-1185">Reference proteome</keyword>
<evidence type="ECO:0000256" key="2">
    <source>
        <dbReference type="ARBA" id="ARBA00022801"/>
    </source>
</evidence>
<evidence type="ECO:0000313" key="6">
    <source>
        <dbReference type="Proteomes" id="UP001056384"/>
    </source>
</evidence>
<dbReference type="Gene3D" id="3.40.50.1820">
    <property type="entry name" value="alpha/beta hydrolase"/>
    <property type="match status" value="1"/>
</dbReference>
<sequence length="705" mass="76406">MLDIKRYALSTLLLLGTAQCAPQRYNDTSLLKSTSLRLLYQNNLNASDDQNHGGAILLDPMTRGEGEAACKSLDESLIHKETLQNYSSDYFYLLSHVEAAGWVGEDQQFWTQDGVVTMDSKAKSVQFPARDTHKGLDLPILCSQTSRANGPDANATARVEVEVPVDNNVFIGFRNQKSFRFQGIRYANTPERFEYSTVYDKTGQTVDATKYGANCLNTVGQGSEDCLFLNIQTPYIPKAGSNKKLLPVLFSIHGGDFVSGDGRGTSGQDGGNLASREDIVSVQINYRLGTLGFLALNGTELNGNYGIGDQVTALQWVKKHIAAFGGDPDRVTIAGASAGAGSVRALLGSPPVIKSKLIAGAIAQSNPGGGVTLGLTENHGTTYSSYLTIAGSAQLAGEQIFAEAGCNQTDISGKIQCLKEFPAEKLAQFTNVARYVVQDGYFVDTEQLIVNTKNASTAHVPIIFGVNANDGASIASSYPKTPVTTLSEGIQQSLSISIDQAQRVIDSGLFPLYNTGNLTLDAFNVSQRIATDITFRCIDEATVYAGAHSGAFPATYYYEFDRTYQGYDPSNLGTNLTAGPAELDHPYGNPNKPYFRLHGAEGGFTYGVQTPLRDRDDLLASQLISSYIAHFVKTGDPNRDVDYLRVRGYTDVLTQIEKSGRWEPVSNERGPAKSLDVVSRTIDFPELEQCKWLNYTVSYYLDGGA</sequence>
<dbReference type="InterPro" id="IPR019826">
    <property type="entry name" value="Carboxylesterase_B_AS"/>
</dbReference>
<evidence type="ECO:0000256" key="3">
    <source>
        <dbReference type="SAM" id="SignalP"/>
    </source>
</evidence>
<evidence type="ECO:0000313" key="5">
    <source>
        <dbReference type="EMBL" id="USW57824.1"/>
    </source>
</evidence>
<feature type="chain" id="PRO_5040469400" evidence="3">
    <location>
        <begin position="21"/>
        <end position="705"/>
    </location>
</feature>
<dbReference type="InterPro" id="IPR002018">
    <property type="entry name" value="CarbesteraseB"/>
</dbReference>
<feature type="domain" description="Carboxylesterase type B" evidence="4">
    <location>
        <begin position="180"/>
        <end position="675"/>
    </location>
</feature>
<gene>
    <name evidence="5" type="ORF">Slin15195_G111430</name>
</gene>
<dbReference type="PROSITE" id="PS00122">
    <property type="entry name" value="CARBOXYLESTERASE_B_1"/>
    <property type="match status" value="1"/>
</dbReference>
<evidence type="ECO:0000256" key="1">
    <source>
        <dbReference type="ARBA" id="ARBA00005964"/>
    </source>
</evidence>
<dbReference type="GO" id="GO:0016787">
    <property type="term" value="F:hydrolase activity"/>
    <property type="evidence" value="ECO:0007669"/>
    <property type="project" value="UniProtKB-KW"/>
</dbReference>
<keyword evidence="3" id="KW-0732">Signal</keyword>
<dbReference type="Pfam" id="PF00135">
    <property type="entry name" value="COesterase"/>
    <property type="match status" value="1"/>
</dbReference>
<name>A0A9Q9EPL8_9PEZI</name>
<dbReference type="PANTHER" id="PTHR43142">
    <property type="entry name" value="CARBOXYLIC ESTER HYDROLASE"/>
    <property type="match status" value="1"/>
</dbReference>
<dbReference type="EMBL" id="CP099427">
    <property type="protein sequence ID" value="USW57824.1"/>
    <property type="molecule type" value="Genomic_DNA"/>
</dbReference>
<keyword evidence="2 5" id="KW-0378">Hydrolase</keyword>
<comment type="similarity">
    <text evidence="1">Belongs to the type-B carboxylesterase/lipase family.</text>
</comment>
<dbReference type="InterPro" id="IPR029058">
    <property type="entry name" value="AB_hydrolase_fold"/>
</dbReference>
<dbReference type="AlphaFoldDB" id="A0A9Q9EPL8"/>
<evidence type="ECO:0000259" key="4">
    <source>
        <dbReference type="Pfam" id="PF00135"/>
    </source>
</evidence>